<dbReference type="SUPFAM" id="SSF46689">
    <property type="entry name" value="Homeodomain-like"/>
    <property type="match status" value="1"/>
</dbReference>
<keyword evidence="7" id="KW-1185">Reference proteome</keyword>
<dbReference type="PRINTS" id="PR00455">
    <property type="entry name" value="HTHTETR"/>
</dbReference>
<dbReference type="Gene3D" id="1.10.10.60">
    <property type="entry name" value="Homeodomain-like"/>
    <property type="match status" value="1"/>
</dbReference>
<dbReference type="InterPro" id="IPR011075">
    <property type="entry name" value="TetR_C"/>
</dbReference>
<dbReference type="Proteomes" id="UP000624709">
    <property type="component" value="Unassembled WGS sequence"/>
</dbReference>
<reference evidence="6 7" key="1">
    <citation type="submission" date="2021-01" db="EMBL/GenBank/DDBJ databases">
        <title>Whole genome shotgun sequence of Actinoplanes palleronii NBRC 14916.</title>
        <authorList>
            <person name="Komaki H."/>
            <person name="Tamura T."/>
        </authorList>
    </citation>
    <scope>NUCLEOTIDE SEQUENCE [LARGE SCALE GENOMIC DNA]</scope>
    <source>
        <strain evidence="6 7">NBRC 14916</strain>
    </source>
</reference>
<dbReference type="EMBL" id="BOMS01000131">
    <property type="protein sequence ID" value="GIE71710.1"/>
    <property type="molecule type" value="Genomic_DNA"/>
</dbReference>
<evidence type="ECO:0000259" key="5">
    <source>
        <dbReference type="PROSITE" id="PS50977"/>
    </source>
</evidence>
<feature type="domain" description="HTH tetR-type" evidence="5">
    <location>
        <begin position="6"/>
        <end position="66"/>
    </location>
</feature>
<dbReference type="Gene3D" id="1.10.357.10">
    <property type="entry name" value="Tetracycline Repressor, domain 2"/>
    <property type="match status" value="1"/>
</dbReference>
<dbReference type="RefSeq" id="WP_203829512.1">
    <property type="nucleotide sequence ID" value="NZ_BAAATY010000043.1"/>
</dbReference>
<dbReference type="InterPro" id="IPR009057">
    <property type="entry name" value="Homeodomain-like_sf"/>
</dbReference>
<feature type="DNA-binding region" description="H-T-H motif" evidence="4">
    <location>
        <begin position="29"/>
        <end position="48"/>
    </location>
</feature>
<organism evidence="6 7">
    <name type="scientific">Actinoplanes palleronii</name>
    <dbReference type="NCBI Taxonomy" id="113570"/>
    <lineage>
        <taxon>Bacteria</taxon>
        <taxon>Bacillati</taxon>
        <taxon>Actinomycetota</taxon>
        <taxon>Actinomycetes</taxon>
        <taxon>Micromonosporales</taxon>
        <taxon>Micromonosporaceae</taxon>
        <taxon>Actinoplanes</taxon>
    </lineage>
</organism>
<keyword evidence="2 4" id="KW-0238">DNA-binding</keyword>
<evidence type="ECO:0000313" key="6">
    <source>
        <dbReference type="EMBL" id="GIE71710.1"/>
    </source>
</evidence>
<evidence type="ECO:0000256" key="3">
    <source>
        <dbReference type="ARBA" id="ARBA00023163"/>
    </source>
</evidence>
<dbReference type="PROSITE" id="PS50977">
    <property type="entry name" value="HTH_TETR_2"/>
    <property type="match status" value="1"/>
</dbReference>
<dbReference type="Pfam" id="PF16925">
    <property type="entry name" value="TetR_C_13"/>
    <property type="match status" value="1"/>
</dbReference>
<evidence type="ECO:0000256" key="4">
    <source>
        <dbReference type="PROSITE-ProRule" id="PRU00335"/>
    </source>
</evidence>
<name>A0ABQ4BND0_9ACTN</name>
<evidence type="ECO:0000256" key="2">
    <source>
        <dbReference type="ARBA" id="ARBA00023125"/>
    </source>
</evidence>
<dbReference type="PANTHER" id="PTHR47506">
    <property type="entry name" value="TRANSCRIPTIONAL REGULATORY PROTEIN"/>
    <property type="match status" value="1"/>
</dbReference>
<accession>A0ABQ4BND0</accession>
<keyword evidence="3" id="KW-0804">Transcription</keyword>
<proteinExistence type="predicted"/>
<evidence type="ECO:0000313" key="7">
    <source>
        <dbReference type="Proteomes" id="UP000624709"/>
    </source>
</evidence>
<dbReference type="Pfam" id="PF00440">
    <property type="entry name" value="TetR_N"/>
    <property type="match status" value="1"/>
</dbReference>
<protein>
    <submittedName>
        <fullName evidence="6">TetR family transcriptional regulator</fullName>
    </submittedName>
</protein>
<sequence length="206" mass="21868">MARPRTFDEQTVLDAAVRQFRAGGYAGTSLDDISAATGLGRGSLYASFGDKHTVFIKALTEYVRQALVDTRAMLDGPDDSAIDRLHTWIVSGAGFVLDDDEHFGCMAGKFAVEVAETDQEAKALILGVFSQQQQILLDCVTAAQRHGDLAADANGCALACMILALNRGMDVMAKGGVARAALDAAAEQAFRGLPLTAAYRDRPARA</sequence>
<dbReference type="InterPro" id="IPR001647">
    <property type="entry name" value="HTH_TetR"/>
</dbReference>
<evidence type="ECO:0000256" key="1">
    <source>
        <dbReference type="ARBA" id="ARBA00023015"/>
    </source>
</evidence>
<dbReference type="SUPFAM" id="SSF48498">
    <property type="entry name" value="Tetracyclin repressor-like, C-terminal domain"/>
    <property type="match status" value="1"/>
</dbReference>
<gene>
    <name evidence="6" type="ORF">Apa02nite_078180</name>
</gene>
<keyword evidence="1" id="KW-0805">Transcription regulation</keyword>
<comment type="caution">
    <text evidence="6">The sequence shown here is derived from an EMBL/GenBank/DDBJ whole genome shotgun (WGS) entry which is preliminary data.</text>
</comment>
<dbReference type="PANTHER" id="PTHR47506:SF1">
    <property type="entry name" value="HTH-TYPE TRANSCRIPTIONAL REGULATOR YJDC"/>
    <property type="match status" value="1"/>
</dbReference>
<dbReference type="InterPro" id="IPR036271">
    <property type="entry name" value="Tet_transcr_reg_TetR-rel_C_sf"/>
</dbReference>